<keyword evidence="3" id="KW-1185">Reference proteome</keyword>
<proteinExistence type="predicted"/>
<accession>A0AAV4BAE1</accession>
<feature type="transmembrane region" description="Helical" evidence="1">
    <location>
        <begin position="50"/>
        <end position="69"/>
    </location>
</feature>
<keyword evidence="1" id="KW-0472">Membrane</keyword>
<feature type="transmembrane region" description="Helical" evidence="1">
    <location>
        <begin position="273"/>
        <end position="297"/>
    </location>
</feature>
<keyword evidence="1" id="KW-1133">Transmembrane helix</keyword>
<protein>
    <submittedName>
        <fullName evidence="2">Uncharacterized protein</fullName>
    </submittedName>
</protein>
<reference evidence="2 3" key="1">
    <citation type="journal article" date="2021" name="Elife">
        <title>Chloroplast acquisition without the gene transfer in kleptoplastic sea slugs, Plakobranchus ocellatus.</title>
        <authorList>
            <person name="Maeda T."/>
            <person name="Takahashi S."/>
            <person name="Yoshida T."/>
            <person name="Shimamura S."/>
            <person name="Takaki Y."/>
            <person name="Nagai Y."/>
            <person name="Toyoda A."/>
            <person name="Suzuki Y."/>
            <person name="Arimoto A."/>
            <person name="Ishii H."/>
            <person name="Satoh N."/>
            <person name="Nishiyama T."/>
            <person name="Hasebe M."/>
            <person name="Maruyama T."/>
            <person name="Minagawa J."/>
            <person name="Obokata J."/>
            <person name="Shigenobu S."/>
        </authorList>
    </citation>
    <scope>NUCLEOTIDE SEQUENCE [LARGE SCALE GENOMIC DNA]</scope>
</reference>
<dbReference type="EMBL" id="BLXT01004836">
    <property type="protein sequence ID" value="GFO17575.1"/>
    <property type="molecule type" value="Genomic_DNA"/>
</dbReference>
<keyword evidence="1" id="KW-0812">Transmembrane</keyword>
<evidence type="ECO:0000313" key="2">
    <source>
        <dbReference type="EMBL" id="GFO17575.1"/>
    </source>
</evidence>
<feature type="transmembrane region" description="Helical" evidence="1">
    <location>
        <begin position="89"/>
        <end position="110"/>
    </location>
</feature>
<gene>
    <name evidence="2" type="ORF">PoB_004408000</name>
</gene>
<dbReference type="AlphaFoldDB" id="A0AAV4BAE1"/>
<dbReference type="Proteomes" id="UP000735302">
    <property type="component" value="Unassembled WGS sequence"/>
</dbReference>
<evidence type="ECO:0000256" key="1">
    <source>
        <dbReference type="SAM" id="Phobius"/>
    </source>
</evidence>
<organism evidence="2 3">
    <name type="scientific">Plakobranchus ocellatus</name>
    <dbReference type="NCBI Taxonomy" id="259542"/>
    <lineage>
        <taxon>Eukaryota</taxon>
        <taxon>Metazoa</taxon>
        <taxon>Spiralia</taxon>
        <taxon>Lophotrochozoa</taxon>
        <taxon>Mollusca</taxon>
        <taxon>Gastropoda</taxon>
        <taxon>Heterobranchia</taxon>
        <taxon>Euthyneura</taxon>
        <taxon>Panpulmonata</taxon>
        <taxon>Sacoglossa</taxon>
        <taxon>Placobranchoidea</taxon>
        <taxon>Plakobranchidae</taxon>
        <taxon>Plakobranchus</taxon>
    </lineage>
</organism>
<feature type="transmembrane region" description="Helical" evidence="1">
    <location>
        <begin position="195"/>
        <end position="212"/>
    </location>
</feature>
<name>A0AAV4BAE1_9GAST</name>
<comment type="caution">
    <text evidence="2">The sequence shown here is derived from an EMBL/GenBank/DDBJ whole genome shotgun (WGS) entry which is preliminary data.</text>
</comment>
<sequence length="350" mass="39729">MTIYISAVVHFLSLGSSRSTFLQWSDSSVLVCQDLHFCSGPIPLPWSVRIYISAVVQFLYLGLSGSTFLQWSNSSALVRQDLHLCSGPLLKSGFITIYISAVVQFLCLGLESKPSRRLRRLVKERPMLKVYRQKLMLRDKAEPFLKSVKKLKKEKGYLVWSISTVLDISIYFSAVARSSVLVRQDLHFCRGPSPLSWSVRIYISAVVYFHYLGTSRYTFLQWPDPLSWSVRIYIYAVVQFLCPGPSGSTFLKWSNSSVLVRQDLHFCSGPIPLSRFITIHISAVVFFYCFLYISIYISAVDYFLSLGSSNSFLQLSTSTVLIPLNLHSCSSPIPLSRFITIYISAVIHFL</sequence>
<feature type="transmembrane region" description="Helical" evidence="1">
    <location>
        <begin position="157"/>
        <end position="175"/>
    </location>
</feature>
<evidence type="ECO:0000313" key="3">
    <source>
        <dbReference type="Proteomes" id="UP000735302"/>
    </source>
</evidence>